<dbReference type="AlphaFoldDB" id="A0A1Y2JXB3"/>
<dbReference type="Proteomes" id="UP000193335">
    <property type="component" value="Unassembled WGS sequence"/>
</dbReference>
<dbReference type="EMBL" id="NAFL01000175">
    <property type="protein sequence ID" value="OSJ36762.1"/>
    <property type="molecule type" value="Genomic_DNA"/>
</dbReference>
<reference evidence="1 2" key="1">
    <citation type="submission" date="2017-03" db="EMBL/GenBank/DDBJ databases">
        <title>Whole genome sequences of fourteen strains of Bradyrhizobium canariense and one strain of Bradyrhizobium japonicum isolated from Lupinus (Papilionoideae: Genisteae) species in Algeria.</title>
        <authorList>
            <person name="Crovadore J."/>
            <person name="Chekireb D."/>
            <person name="Brachmann A."/>
            <person name="Chablais R."/>
            <person name="Cochard B."/>
            <person name="Lefort F."/>
        </authorList>
    </citation>
    <scope>NUCLEOTIDE SEQUENCE [LARGE SCALE GENOMIC DNA]</scope>
    <source>
        <strain evidence="1 2">UBMA197</strain>
    </source>
</reference>
<proteinExistence type="predicted"/>
<sequence length="79" mass="8891">MTFILTRENGDSIRDTLMIGIDEHNGEPRSRITIRGQFEANELPGHLRWLVEAIAQHVQERSVAVAEYMTCHKSGGGSR</sequence>
<protein>
    <submittedName>
        <fullName evidence="1">Uncharacterized protein</fullName>
    </submittedName>
</protein>
<comment type="caution">
    <text evidence="1">The sequence shown here is derived from an EMBL/GenBank/DDBJ whole genome shotgun (WGS) entry which is preliminary data.</text>
</comment>
<accession>A0A1Y2JXB3</accession>
<organism evidence="1 2">
    <name type="scientific">Bradyrhizobium japonicum</name>
    <dbReference type="NCBI Taxonomy" id="375"/>
    <lineage>
        <taxon>Bacteria</taxon>
        <taxon>Pseudomonadati</taxon>
        <taxon>Pseudomonadota</taxon>
        <taxon>Alphaproteobacteria</taxon>
        <taxon>Hyphomicrobiales</taxon>
        <taxon>Nitrobacteraceae</taxon>
        <taxon>Bradyrhizobium</taxon>
    </lineage>
</organism>
<evidence type="ECO:0000313" key="1">
    <source>
        <dbReference type="EMBL" id="OSJ36762.1"/>
    </source>
</evidence>
<gene>
    <name evidence="1" type="ORF">BSZ19_02645</name>
</gene>
<evidence type="ECO:0000313" key="2">
    <source>
        <dbReference type="Proteomes" id="UP000193335"/>
    </source>
</evidence>
<name>A0A1Y2JXB3_BRAJP</name>